<organism evidence="1 2">
    <name type="scientific">Moniliophthora roreri (strain MCA 2997)</name>
    <name type="common">Cocoa frosty pod rot fungus</name>
    <name type="synonym">Crinipellis roreri</name>
    <dbReference type="NCBI Taxonomy" id="1381753"/>
    <lineage>
        <taxon>Eukaryota</taxon>
        <taxon>Fungi</taxon>
        <taxon>Dikarya</taxon>
        <taxon>Basidiomycota</taxon>
        <taxon>Agaricomycotina</taxon>
        <taxon>Agaricomycetes</taxon>
        <taxon>Agaricomycetidae</taxon>
        <taxon>Agaricales</taxon>
        <taxon>Marasmiineae</taxon>
        <taxon>Marasmiaceae</taxon>
        <taxon>Moniliophthora</taxon>
    </lineage>
</organism>
<reference evidence="1 2" key="1">
    <citation type="journal article" date="2014" name="BMC Genomics">
        <title>Genome and secretome analysis of the hemibiotrophic fungal pathogen, Moniliophthora roreri, which causes frosty pod rot disease of cacao: mechanisms of the biotrophic and necrotrophic phases.</title>
        <authorList>
            <person name="Meinhardt L.W."/>
            <person name="Costa G.G.L."/>
            <person name="Thomazella D.P.T."/>
            <person name="Teixeira P.J.P.L."/>
            <person name="Carazzolle M.F."/>
            <person name="Schuster S.C."/>
            <person name="Carlson J.E."/>
            <person name="Guiltinan M.J."/>
            <person name="Mieczkowski P."/>
            <person name="Farmer A."/>
            <person name="Ramaraj T."/>
            <person name="Crozier J."/>
            <person name="Davis R.E."/>
            <person name="Shao J."/>
            <person name="Melnick R.L."/>
            <person name="Pereira G.A.G."/>
            <person name="Bailey B.A."/>
        </authorList>
    </citation>
    <scope>NUCLEOTIDE SEQUENCE [LARGE SCALE GENOMIC DNA]</scope>
    <source>
        <strain evidence="1 2">MCA 2997</strain>
    </source>
</reference>
<comment type="caution">
    <text evidence="1">The sequence shown here is derived from an EMBL/GenBank/DDBJ whole genome shotgun (WGS) entry which is preliminary data.</text>
</comment>
<dbReference type="EMBL" id="AWSO01000982">
    <property type="protein sequence ID" value="ESK86074.1"/>
    <property type="molecule type" value="Genomic_DNA"/>
</dbReference>
<evidence type="ECO:0000313" key="1">
    <source>
        <dbReference type="EMBL" id="ESK86074.1"/>
    </source>
</evidence>
<proteinExistence type="predicted"/>
<protein>
    <submittedName>
        <fullName evidence="1">Uncharacterized protein</fullName>
    </submittedName>
</protein>
<sequence length="629" mass="72063">MAFLQGSSNIVIQDGQFTNIQGCQHITHVHGNCGYQEGKRLTEDFKRIRTGDIYLINIIDSADVARPGDTTWKGVVARRVLSVAHVSGEDKDTKFTYVYYDGQDAFKVGLQTRLRSVLPRQVLRSPLIRTSIESDTGKLYPRHPNIIQLFGYNDLEIPALIFHDELIPLHRIIFDKNQLHPVLYTYFQYQFGMTWQKADVAIDMGELWVEPRTGALRRGMSTQIPRYDYWFFTGLRSRSPTGDYFSPLSIQTYRDTNAVLHFLCGNLPTHCILQGIGWSGHTYRKKIKKEDLHMLRSLPGTVFHRHNKSAIARWSGVGGNWSYRLKRVVGNIPDGIKRGQIMKGGLARFVMTPADAQHVKRMTLHYSTSRGNEWDMFMESWLAQAHSLFTRLHIPNDTWHRYGVQGSVWFDLHFLCGEEHTCLQGNSNTIGFDPSPVYLFIRPIPHPLDDETIWTSWIEGPKYFWSSLPNGDEEMSSATQESLRLPSVTFNIWSQGHYWNHSHYKLVWELHHRNGFDPSTTGLLHSLTRPYFELIGDDDSQTTETSGADGKHMPIIFPVVMLVIWELVSYLVHSVKSEERDVQDGVKDEADLAENKQESTSEAQALRLRGGIRIITRQAGDATIRVCPD</sequence>
<dbReference type="AlphaFoldDB" id="V2Y358"/>
<accession>V2Y358</accession>
<dbReference type="Proteomes" id="UP000017559">
    <property type="component" value="Unassembled WGS sequence"/>
</dbReference>
<evidence type="ECO:0000313" key="2">
    <source>
        <dbReference type="Proteomes" id="UP000017559"/>
    </source>
</evidence>
<name>V2Y358_MONRO</name>
<gene>
    <name evidence="1" type="ORF">Moror_9372</name>
</gene>
<keyword evidence="2" id="KW-1185">Reference proteome</keyword>
<dbReference type="KEGG" id="mrr:Moror_9372"/>
<dbReference type="OrthoDB" id="3063557at2759"/>
<dbReference type="HOGENOM" id="CLU_025147_0_0_1"/>